<feature type="transmembrane region" description="Helical" evidence="1">
    <location>
        <begin position="42"/>
        <end position="61"/>
    </location>
</feature>
<dbReference type="EMBL" id="CP029490">
    <property type="protein sequence ID" value="AWN20442.1"/>
    <property type="molecule type" value="Genomic_DNA"/>
</dbReference>
<evidence type="ECO:0000313" key="3">
    <source>
        <dbReference type="Proteomes" id="UP000245369"/>
    </source>
</evidence>
<dbReference type="GeneID" id="93923557"/>
<feature type="transmembrane region" description="Helical" evidence="1">
    <location>
        <begin position="164"/>
        <end position="184"/>
    </location>
</feature>
<organism evidence="2 3">
    <name type="scientific">Streptococcus sobrinus</name>
    <dbReference type="NCBI Taxonomy" id="1310"/>
    <lineage>
        <taxon>Bacteria</taxon>
        <taxon>Bacillati</taxon>
        <taxon>Bacillota</taxon>
        <taxon>Bacilli</taxon>
        <taxon>Lactobacillales</taxon>
        <taxon>Streptococcaceae</taxon>
        <taxon>Streptococcus</taxon>
    </lineage>
</organism>
<protein>
    <submittedName>
        <fullName evidence="2">Low temperature requirement protein A</fullName>
    </submittedName>
</protein>
<feature type="transmembrane region" description="Helical" evidence="1">
    <location>
        <begin position="269"/>
        <end position="289"/>
    </location>
</feature>
<keyword evidence="1" id="KW-1133">Transmembrane helix</keyword>
<evidence type="ECO:0000256" key="1">
    <source>
        <dbReference type="SAM" id="Phobius"/>
    </source>
</evidence>
<feature type="transmembrane region" description="Helical" evidence="1">
    <location>
        <begin position="73"/>
        <end position="91"/>
    </location>
</feature>
<keyword evidence="1" id="KW-0812">Transmembrane</keyword>
<keyword evidence="3" id="KW-1185">Reference proteome</keyword>
<feature type="transmembrane region" description="Helical" evidence="1">
    <location>
        <begin position="141"/>
        <end position="158"/>
    </location>
</feature>
<feature type="transmembrane region" description="Helical" evidence="1">
    <location>
        <begin position="295"/>
        <end position="314"/>
    </location>
</feature>
<name>A0ABN5LLU4_9STRE</name>
<sequence length="383" mass="43131">MATLIKHKKVELTELFYDLVYVYGISKMTSLIHHIHHGGLSWSNFLAFAVGMIIMINSWMIQTVFTNRFGKNSLTNIAFMFAQMSLLMISLTSVTGNYGSRESFIYFYLPFTLISLVLLGQYALEYYRSTDLVDRSLIKRFFYILGLRSLGLLISLFLPLNLGLTVAVISVLGTWILPGLITGRRTQVADEAANLTSFPHLAERLSLLVIITFGEAIIGIADYFSAGHLSPLSFLVFTVIASLFMVYIVEIDHMLDIETDDKEVNALIYWHYPIFFGISFLNVSLAYLANQEVENSFAVLMAYLGVFLVTLGIFGCQRFNKESHKFTSHLALGMFLPILFGFAASWLVLGQSQLLIAILFLVTLVMSIVFIRFNLSRLADTNS</sequence>
<keyword evidence="1" id="KW-0472">Membrane</keyword>
<dbReference type="RefSeq" id="WP_002962267.1">
    <property type="nucleotide sequence ID" value="NZ_CP029490.1"/>
</dbReference>
<feature type="transmembrane region" description="Helical" evidence="1">
    <location>
        <begin position="232"/>
        <end position="249"/>
    </location>
</feature>
<feature type="transmembrane region" description="Helical" evidence="1">
    <location>
        <begin position="326"/>
        <end position="348"/>
    </location>
</feature>
<feature type="transmembrane region" description="Helical" evidence="1">
    <location>
        <begin position="15"/>
        <end position="36"/>
    </location>
</feature>
<dbReference type="InterPro" id="IPR010640">
    <property type="entry name" value="Low_temperature_requirement_A"/>
</dbReference>
<feature type="transmembrane region" description="Helical" evidence="1">
    <location>
        <begin position="205"/>
        <end position="226"/>
    </location>
</feature>
<dbReference type="PANTHER" id="PTHR36840">
    <property type="entry name" value="BLL5714 PROTEIN"/>
    <property type="match status" value="1"/>
</dbReference>
<dbReference type="PANTHER" id="PTHR36840:SF1">
    <property type="entry name" value="BLL5714 PROTEIN"/>
    <property type="match status" value="1"/>
</dbReference>
<reference evidence="2 3" key="1">
    <citation type="submission" date="2018-05" db="EMBL/GenBank/DDBJ databases">
        <title>Complete genome sequences of Streptococcus sobrinus.</title>
        <authorList>
            <person name="Sales M."/>
            <person name="Jensen P.A."/>
        </authorList>
    </citation>
    <scope>NUCLEOTIDE SEQUENCE [LARGE SCALE GENOMIC DNA]</scope>
    <source>
        <strain evidence="2 3">SL1</strain>
    </source>
</reference>
<accession>A0ABN5LLU4</accession>
<evidence type="ECO:0000313" key="2">
    <source>
        <dbReference type="EMBL" id="AWN20442.1"/>
    </source>
</evidence>
<dbReference type="Proteomes" id="UP000245369">
    <property type="component" value="Chromosome"/>
</dbReference>
<feature type="transmembrane region" description="Helical" evidence="1">
    <location>
        <begin position="103"/>
        <end position="120"/>
    </location>
</feature>
<feature type="transmembrane region" description="Helical" evidence="1">
    <location>
        <begin position="354"/>
        <end position="375"/>
    </location>
</feature>
<dbReference type="Pfam" id="PF06772">
    <property type="entry name" value="LtrA"/>
    <property type="match status" value="1"/>
</dbReference>
<gene>
    <name evidence="2" type="ORF">DK182_03380</name>
</gene>
<proteinExistence type="predicted"/>